<dbReference type="InterPro" id="IPR017972">
    <property type="entry name" value="Cyt_P450_CS"/>
</dbReference>
<comment type="pathway">
    <text evidence="3">Secondary metabolite biosynthesis.</text>
</comment>
<dbReference type="GO" id="GO:0005506">
    <property type="term" value="F:iron ion binding"/>
    <property type="evidence" value="ECO:0007669"/>
    <property type="project" value="InterPro"/>
</dbReference>
<evidence type="ECO:0000256" key="14">
    <source>
        <dbReference type="PIRSR" id="PIRSR602401-1"/>
    </source>
</evidence>
<dbReference type="GO" id="GO:0020037">
    <property type="term" value="F:heme binding"/>
    <property type="evidence" value="ECO:0007669"/>
    <property type="project" value="InterPro"/>
</dbReference>
<dbReference type="Pfam" id="PF00067">
    <property type="entry name" value="p450"/>
    <property type="match status" value="1"/>
</dbReference>
<evidence type="ECO:0000256" key="15">
    <source>
        <dbReference type="RuleBase" id="RU000461"/>
    </source>
</evidence>
<evidence type="ECO:0000256" key="1">
    <source>
        <dbReference type="ARBA" id="ARBA00001971"/>
    </source>
</evidence>
<dbReference type="SUPFAM" id="SSF48264">
    <property type="entry name" value="Cytochrome P450"/>
    <property type="match status" value="1"/>
</dbReference>
<reference evidence="16 17" key="1">
    <citation type="journal article" date="2019" name="Nat. Ecol. Evol.">
        <title>Megaphylogeny resolves global patterns of mushroom evolution.</title>
        <authorList>
            <person name="Varga T."/>
            <person name="Krizsan K."/>
            <person name="Foldi C."/>
            <person name="Dima B."/>
            <person name="Sanchez-Garcia M."/>
            <person name="Sanchez-Ramirez S."/>
            <person name="Szollosi G.J."/>
            <person name="Szarkandi J.G."/>
            <person name="Papp V."/>
            <person name="Albert L."/>
            <person name="Andreopoulos W."/>
            <person name="Angelini C."/>
            <person name="Antonin V."/>
            <person name="Barry K.W."/>
            <person name="Bougher N.L."/>
            <person name="Buchanan P."/>
            <person name="Buyck B."/>
            <person name="Bense V."/>
            <person name="Catcheside P."/>
            <person name="Chovatia M."/>
            <person name="Cooper J."/>
            <person name="Damon W."/>
            <person name="Desjardin D."/>
            <person name="Finy P."/>
            <person name="Geml J."/>
            <person name="Haridas S."/>
            <person name="Hughes K."/>
            <person name="Justo A."/>
            <person name="Karasinski D."/>
            <person name="Kautmanova I."/>
            <person name="Kiss B."/>
            <person name="Kocsube S."/>
            <person name="Kotiranta H."/>
            <person name="LaButti K.M."/>
            <person name="Lechner B.E."/>
            <person name="Liimatainen K."/>
            <person name="Lipzen A."/>
            <person name="Lukacs Z."/>
            <person name="Mihaltcheva S."/>
            <person name="Morgado L.N."/>
            <person name="Niskanen T."/>
            <person name="Noordeloos M.E."/>
            <person name="Ohm R.A."/>
            <person name="Ortiz-Santana B."/>
            <person name="Ovrebo C."/>
            <person name="Racz N."/>
            <person name="Riley R."/>
            <person name="Savchenko A."/>
            <person name="Shiryaev A."/>
            <person name="Soop K."/>
            <person name="Spirin V."/>
            <person name="Szebenyi C."/>
            <person name="Tomsovsky M."/>
            <person name="Tulloss R.E."/>
            <person name="Uehling J."/>
            <person name="Grigoriev I.V."/>
            <person name="Vagvolgyi C."/>
            <person name="Papp T."/>
            <person name="Martin F.M."/>
            <person name="Miettinen O."/>
            <person name="Hibbett D.S."/>
            <person name="Nagy L.G."/>
        </authorList>
    </citation>
    <scope>NUCLEOTIDE SEQUENCE [LARGE SCALE GENOMIC DNA]</scope>
    <source>
        <strain evidence="16 17">CBS 962.96</strain>
    </source>
</reference>
<keyword evidence="5 14" id="KW-0349">Heme</keyword>
<evidence type="ECO:0000256" key="10">
    <source>
        <dbReference type="ARBA" id="ARBA00023004"/>
    </source>
</evidence>
<accession>A0A4S8MFX6</accession>
<evidence type="ECO:0000313" key="16">
    <source>
        <dbReference type="EMBL" id="THV01371.1"/>
    </source>
</evidence>
<dbReference type="GO" id="GO:0016705">
    <property type="term" value="F:oxidoreductase activity, acting on paired donors, with incorporation or reduction of molecular oxygen"/>
    <property type="evidence" value="ECO:0007669"/>
    <property type="project" value="InterPro"/>
</dbReference>
<evidence type="ECO:0000256" key="9">
    <source>
        <dbReference type="ARBA" id="ARBA00023002"/>
    </source>
</evidence>
<dbReference type="PRINTS" id="PR00463">
    <property type="entry name" value="EP450I"/>
</dbReference>
<dbReference type="Proteomes" id="UP000297245">
    <property type="component" value="Unassembled WGS sequence"/>
</dbReference>
<evidence type="ECO:0000256" key="12">
    <source>
        <dbReference type="ARBA" id="ARBA00023136"/>
    </source>
</evidence>
<dbReference type="AlphaFoldDB" id="A0A4S8MFX6"/>
<comment type="subcellular location">
    <subcellularLocation>
        <location evidence="2">Membrane</location>
        <topology evidence="2">Single-pass membrane protein</topology>
    </subcellularLocation>
</comment>
<evidence type="ECO:0000256" key="8">
    <source>
        <dbReference type="ARBA" id="ARBA00022989"/>
    </source>
</evidence>
<dbReference type="CDD" id="cd11065">
    <property type="entry name" value="CYP64-like"/>
    <property type="match status" value="1"/>
</dbReference>
<dbReference type="GO" id="GO:0016020">
    <property type="term" value="C:membrane"/>
    <property type="evidence" value="ECO:0007669"/>
    <property type="project" value="UniProtKB-SubCell"/>
</dbReference>
<feature type="binding site" description="axial binding residue" evidence="14">
    <location>
        <position position="398"/>
    </location>
    <ligand>
        <name>heme</name>
        <dbReference type="ChEBI" id="CHEBI:30413"/>
    </ligand>
    <ligandPart>
        <name>Fe</name>
        <dbReference type="ChEBI" id="CHEBI:18248"/>
    </ligandPart>
</feature>
<comment type="cofactor">
    <cofactor evidence="1 14">
        <name>heme</name>
        <dbReference type="ChEBI" id="CHEBI:30413"/>
    </cofactor>
</comment>
<evidence type="ECO:0000256" key="7">
    <source>
        <dbReference type="ARBA" id="ARBA00022723"/>
    </source>
</evidence>
<keyword evidence="6" id="KW-0812">Transmembrane</keyword>
<keyword evidence="13" id="KW-0325">Glycoprotein</keyword>
<sequence length="500" mass="57303">MFPAQSIYLKLSEWAREYGDFYSLKMGPEKIIVLSSAKAVKEFLDMRGPSTADRPSAHIPDQVHKGDSLVWGRYSERWKLMRKTVHAILTPASAEKTCSIQFAESTQLLHDLLHNPKLHFQHVRRLSASVIFSVLYGKRVPRYESYEATSMFNLLHAGEHLFLPGAQLPVDMFPFLKYLPEGPFIAITPWKKKCKDLKEMHQNLFFGSLEQCKGRIERGESAGCLMEQILERYQKEFGLTWHEVGYIGGTLLEGGIDTSTSILQMLIMLLPCYPEVQQKAQEKIDRVVGHDRIPQRDDIKNLPYVQAIIKELGRFGPPLPFGVPHATIQDEEYRGYIVPKGCTVFQNQWGIFHDPETFENPDQFWPDRYLLTKYGTKPDVDDSFFRDTIMFGAGRRICPGMHIANSSLTINVMNLLWAFTYSKAKDPLTGSEIPIDPTKMSDGFALFPLPFECSIQPRSQKIADLIHKHFVDAIDVFTQYEDALQQEDKEYVARVRSDLI</sequence>
<dbReference type="PROSITE" id="PS00086">
    <property type="entry name" value="CYTOCHROME_P450"/>
    <property type="match status" value="1"/>
</dbReference>
<keyword evidence="10 14" id="KW-0408">Iron</keyword>
<evidence type="ECO:0000256" key="6">
    <source>
        <dbReference type="ARBA" id="ARBA00022692"/>
    </source>
</evidence>
<evidence type="ECO:0000256" key="2">
    <source>
        <dbReference type="ARBA" id="ARBA00004167"/>
    </source>
</evidence>
<evidence type="ECO:0000256" key="5">
    <source>
        <dbReference type="ARBA" id="ARBA00022617"/>
    </source>
</evidence>
<evidence type="ECO:0000256" key="11">
    <source>
        <dbReference type="ARBA" id="ARBA00023033"/>
    </source>
</evidence>
<dbReference type="PRINTS" id="PR00385">
    <property type="entry name" value="P450"/>
</dbReference>
<keyword evidence="12" id="KW-0472">Membrane</keyword>
<dbReference type="GO" id="GO:0004497">
    <property type="term" value="F:monooxygenase activity"/>
    <property type="evidence" value="ECO:0007669"/>
    <property type="project" value="UniProtKB-KW"/>
</dbReference>
<evidence type="ECO:0000256" key="13">
    <source>
        <dbReference type="ARBA" id="ARBA00023180"/>
    </source>
</evidence>
<comment type="similarity">
    <text evidence="4 15">Belongs to the cytochrome P450 family.</text>
</comment>
<evidence type="ECO:0000256" key="3">
    <source>
        <dbReference type="ARBA" id="ARBA00005179"/>
    </source>
</evidence>
<dbReference type="InterPro" id="IPR050364">
    <property type="entry name" value="Cytochrome_P450_fung"/>
</dbReference>
<dbReference type="InterPro" id="IPR002401">
    <property type="entry name" value="Cyt_P450_E_grp-I"/>
</dbReference>
<dbReference type="PANTHER" id="PTHR46300">
    <property type="entry name" value="P450, PUTATIVE (EUROFUNG)-RELATED-RELATED"/>
    <property type="match status" value="1"/>
</dbReference>
<dbReference type="OrthoDB" id="1103324at2759"/>
<dbReference type="EMBL" id="ML179090">
    <property type="protein sequence ID" value="THV01371.1"/>
    <property type="molecule type" value="Genomic_DNA"/>
</dbReference>
<proteinExistence type="inferred from homology"/>
<keyword evidence="7 14" id="KW-0479">Metal-binding</keyword>
<dbReference type="PANTHER" id="PTHR46300:SF2">
    <property type="entry name" value="CYTOCHROME P450 MONOOXYGENASE ALNH-RELATED"/>
    <property type="match status" value="1"/>
</dbReference>
<keyword evidence="9 15" id="KW-0560">Oxidoreductase</keyword>
<dbReference type="InterPro" id="IPR036396">
    <property type="entry name" value="Cyt_P450_sf"/>
</dbReference>
<dbReference type="InterPro" id="IPR001128">
    <property type="entry name" value="Cyt_P450"/>
</dbReference>
<keyword evidence="17" id="KW-1185">Reference proteome</keyword>
<keyword evidence="11 15" id="KW-0503">Monooxygenase</keyword>
<dbReference type="Gene3D" id="1.10.630.10">
    <property type="entry name" value="Cytochrome P450"/>
    <property type="match status" value="1"/>
</dbReference>
<evidence type="ECO:0000256" key="4">
    <source>
        <dbReference type="ARBA" id="ARBA00010617"/>
    </source>
</evidence>
<gene>
    <name evidence="16" type="ORF">K435DRAFT_776003</name>
</gene>
<evidence type="ECO:0000313" key="17">
    <source>
        <dbReference type="Proteomes" id="UP000297245"/>
    </source>
</evidence>
<name>A0A4S8MFX6_DENBC</name>
<keyword evidence="8" id="KW-1133">Transmembrane helix</keyword>
<organism evidence="16 17">
    <name type="scientific">Dendrothele bispora (strain CBS 962.96)</name>
    <dbReference type="NCBI Taxonomy" id="1314807"/>
    <lineage>
        <taxon>Eukaryota</taxon>
        <taxon>Fungi</taxon>
        <taxon>Dikarya</taxon>
        <taxon>Basidiomycota</taxon>
        <taxon>Agaricomycotina</taxon>
        <taxon>Agaricomycetes</taxon>
        <taxon>Agaricomycetidae</taxon>
        <taxon>Agaricales</taxon>
        <taxon>Agaricales incertae sedis</taxon>
        <taxon>Dendrothele</taxon>
    </lineage>
</organism>
<protein>
    <submittedName>
        <fullName evidence="16">Cytochrome P450</fullName>
    </submittedName>
</protein>